<sequence>MSESSPSDFLQEHVKNGGPETVKAMLDVIRERFRQIGEEGFTPADDDKYEGPDLARAAACMLSFALRDHVGILLQSRLNYLIPVLWPASWDWQWFKNSDYRRTLVKVCALLLAEIERVDRAEARKGKAGAE</sequence>
<dbReference type="EMBL" id="VHLG01000001">
    <property type="protein sequence ID" value="TPW33221.1"/>
    <property type="molecule type" value="Genomic_DNA"/>
</dbReference>
<reference evidence="1 2" key="1">
    <citation type="submission" date="2019-06" db="EMBL/GenBank/DDBJ databases">
        <authorList>
            <person name="Li M."/>
        </authorList>
    </citation>
    <scope>NUCLEOTIDE SEQUENCE [LARGE SCALE GENOMIC DNA]</scope>
    <source>
        <strain evidence="1 2">BGMRC2036</strain>
    </source>
</reference>
<accession>A0A506UIR2</accession>
<evidence type="ECO:0000313" key="2">
    <source>
        <dbReference type="Proteomes" id="UP000318801"/>
    </source>
</evidence>
<organism evidence="1 2">
    <name type="scientific">Martelella alba</name>
    <dbReference type="NCBI Taxonomy" id="2590451"/>
    <lineage>
        <taxon>Bacteria</taxon>
        <taxon>Pseudomonadati</taxon>
        <taxon>Pseudomonadota</taxon>
        <taxon>Alphaproteobacteria</taxon>
        <taxon>Hyphomicrobiales</taxon>
        <taxon>Aurantimonadaceae</taxon>
        <taxon>Martelella</taxon>
    </lineage>
</organism>
<gene>
    <name evidence="1" type="ORF">FJU08_01255</name>
</gene>
<evidence type="ECO:0000313" key="1">
    <source>
        <dbReference type="EMBL" id="TPW33221.1"/>
    </source>
</evidence>
<name>A0A506UIR2_9HYPH</name>
<dbReference type="OrthoDB" id="983041at2"/>
<proteinExistence type="predicted"/>
<protein>
    <submittedName>
        <fullName evidence="1">Uncharacterized protein</fullName>
    </submittedName>
</protein>
<dbReference type="Proteomes" id="UP000318801">
    <property type="component" value="Unassembled WGS sequence"/>
</dbReference>
<dbReference type="AlphaFoldDB" id="A0A506UIR2"/>
<dbReference type="RefSeq" id="WP_141147159.1">
    <property type="nucleotide sequence ID" value="NZ_VHLG01000001.1"/>
</dbReference>
<comment type="caution">
    <text evidence="1">The sequence shown here is derived from an EMBL/GenBank/DDBJ whole genome shotgun (WGS) entry which is preliminary data.</text>
</comment>
<keyword evidence="2" id="KW-1185">Reference proteome</keyword>